<dbReference type="AlphaFoldDB" id="A0A9Q1JT51"/>
<evidence type="ECO:0000313" key="2">
    <source>
        <dbReference type="Proteomes" id="UP001153076"/>
    </source>
</evidence>
<organism evidence="1 2">
    <name type="scientific">Carnegiea gigantea</name>
    <dbReference type="NCBI Taxonomy" id="171969"/>
    <lineage>
        <taxon>Eukaryota</taxon>
        <taxon>Viridiplantae</taxon>
        <taxon>Streptophyta</taxon>
        <taxon>Embryophyta</taxon>
        <taxon>Tracheophyta</taxon>
        <taxon>Spermatophyta</taxon>
        <taxon>Magnoliopsida</taxon>
        <taxon>eudicotyledons</taxon>
        <taxon>Gunneridae</taxon>
        <taxon>Pentapetalae</taxon>
        <taxon>Caryophyllales</taxon>
        <taxon>Cactineae</taxon>
        <taxon>Cactaceae</taxon>
        <taxon>Cactoideae</taxon>
        <taxon>Echinocereeae</taxon>
        <taxon>Carnegiea</taxon>
    </lineage>
</organism>
<evidence type="ECO:0000313" key="1">
    <source>
        <dbReference type="EMBL" id="KAJ8430524.1"/>
    </source>
</evidence>
<protein>
    <submittedName>
        <fullName evidence="1">Uncharacterized protein</fullName>
    </submittedName>
</protein>
<reference evidence="1" key="1">
    <citation type="submission" date="2022-04" db="EMBL/GenBank/DDBJ databases">
        <title>Carnegiea gigantea Genome sequencing and assembly v2.</title>
        <authorList>
            <person name="Copetti D."/>
            <person name="Sanderson M.J."/>
            <person name="Burquez A."/>
            <person name="Wojciechowski M.F."/>
        </authorList>
    </citation>
    <scope>NUCLEOTIDE SEQUENCE</scope>
    <source>
        <strain evidence="1">SGP5-SGP5p</strain>
        <tissue evidence="1">Aerial part</tissue>
    </source>
</reference>
<dbReference type="EMBL" id="JAKOGI010000786">
    <property type="protein sequence ID" value="KAJ8430524.1"/>
    <property type="molecule type" value="Genomic_DNA"/>
</dbReference>
<gene>
    <name evidence="1" type="ORF">Cgig2_012923</name>
</gene>
<name>A0A9Q1JT51_9CARY</name>
<dbReference type="OrthoDB" id="1750242at2759"/>
<accession>A0A9Q1JT51</accession>
<sequence>MVNYARVLLEMPTMKKLPKHIHFEDEAGTIQQQEVVSTKNIPTTSHGQNVSGTPVSNNFVVLQETDEDRVPVEHHMRPTEAVGGFLDVVKTVWKQKAKGTRMQKMSKKLQWLQRPLRKLNKDHFSEVQTQFATAKENLSYIRHQLQTNPFQQTLSEEEKKLMAEYQLWHSRPECFPIQKTKEDWLNLGDTNDKTFMPNGTWTRDYDRVIKHFTHYYEAYLGSSATTTGHTDDEIIAMGPCLNSKGPSTYFEAFSN</sequence>
<proteinExistence type="predicted"/>
<dbReference type="Proteomes" id="UP001153076">
    <property type="component" value="Unassembled WGS sequence"/>
</dbReference>
<keyword evidence="2" id="KW-1185">Reference proteome</keyword>
<comment type="caution">
    <text evidence="1">The sequence shown here is derived from an EMBL/GenBank/DDBJ whole genome shotgun (WGS) entry which is preliminary data.</text>
</comment>